<sequence length="46" mass="4588">MSDLSDLSGAIAVAAAEAVAATVAVLRRRLIDVRFAAAAAAVDCNT</sequence>
<evidence type="ECO:0000313" key="1">
    <source>
        <dbReference type="EMBL" id="QNT68121.1"/>
    </source>
</evidence>
<keyword evidence="2" id="KW-1185">Reference proteome</keyword>
<proteinExistence type="predicted"/>
<reference evidence="1 2" key="1">
    <citation type="submission" date="2020-05" db="EMBL/GenBank/DDBJ databases">
        <title>Complete closed genome sequence of Defluviicoccus vanus.</title>
        <authorList>
            <person name="Bessarab I."/>
            <person name="Arumugam K."/>
            <person name="Maszenan A.M."/>
            <person name="Seviour R.J."/>
            <person name="Williams R.B."/>
        </authorList>
    </citation>
    <scope>NUCLEOTIDE SEQUENCE [LARGE SCALE GENOMIC DNA]</scope>
    <source>
        <strain evidence="1 2">Ben 114</strain>
    </source>
</reference>
<dbReference type="AlphaFoldDB" id="A0A7H1MXD5"/>
<name>A0A7H1MXD5_9PROT</name>
<dbReference type="EMBL" id="CP053923">
    <property type="protein sequence ID" value="QNT68121.1"/>
    <property type="molecule type" value="Genomic_DNA"/>
</dbReference>
<dbReference type="KEGG" id="dvn:HQ394_00545"/>
<accession>A0A7H1MXD5</accession>
<dbReference type="RefSeq" id="WP_190261564.1">
    <property type="nucleotide sequence ID" value="NZ_CP053923.1"/>
</dbReference>
<gene>
    <name evidence="1" type="ORF">HQ394_00545</name>
</gene>
<evidence type="ECO:0000313" key="2">
    <source>
        <dbReference type="Proteomes" id="UP000516369"/>
    </source>
</evidence>
<organism evidence="1 2">
    <name type="scientific">Defluviicoccus vanus</name>
    <dbReference type="NCBI Taxonomy" id="111831"/>
    <lineage>
        <taxon>Bacteria</taxon>
        <taxon>Pseudomonadati</taxon>
        <taxon>Pseudomonadota</taxon>
        <taxon>Alphaproteobacteria</taxon>
        <taxon>Rhodospirillales</taxon>
        <taxon>Rhodospirillaceae</taxon>
        <taxon>Defluviicoccus</taxon>
    </lineage>
</organism>
<protein>
    <submittedName>
        <fullName evidence="1">Uncharacterized protein</fullName>
    </submittedName>
</protein>
<dbReference type="Proteomes" id="UP000516369">
    <property type="component" value="Chromosome"/>
</dbReference>